<name>A0A2U3BDJ1_9VIBR</name>
<dbReference type="Pfam" id="PF24175">
    <property type="entry name" value="SU10_adaptor"/>
    <property type="match status" value="1"/>
</dbReference>
<organism evidence="1 2">
    <name type="scientific">Vibrio albus</name>
    <dbReference type="NCBI Taxonomy" id="2200953"/>
    <lineage>
        <taxon>Bacteria</taxon>
        <taxon>Pseudomonadati</taxon>
        <taxon>Pseudomonadota</taxon>
        <taxon>Gammaproteobacteria</taxon>
        <taxon>Vibrionales</taxon>
        <taxon>Vibrionaceae</taxon>
        <taxon>Vibrio</taxon>
    </lineage>
</organism>
<dbReference type="OrthoDB" id="9132369at2"/>
<dbReference type="EMBL" id="QFWT01000001">
    <property type="protein sequence ID" value="PWI34835.1"/>
    <property type="molecule type" value="Genomic_DNA"/>
</dbReference>
<protein>
    <submittedName>
        <fullName evidence="1">Uncharacterized protein</fullName>
    </submittedName>
</protein>
<dbReference type="Proteomes" id="UP000245362">
    <property type="component" value="Unassembled WGS sequence"/>
</dbReference>
<evidence type="ECO:0000313" key="2">
    <source>
        <dbReference type="Proteomes" id="UP000245362"/>
    </source>
</evidence>
<dbReference type="InterPro" id="IPR056209">
    <property type="entry name" value="SU10_adaptor"/>
</dbReference>
<comment type="caution">
    <text evidence="1">The sequence shown here is derived from an EMBL/GenBank/DDBJ whole genome shotgun (WGS) entry which is preliminary data.</text>
</comment>
<keyword evidence="2" id="KW-1185">Reference proteome</keyword>
<proteinExistence type="predicted"/>
<gene>
    <name evidence="1" type="ORF">DI392_00710</name>
</gene>
<accession>A0A2U3BDJ1</accession>
<dbReference type="AlphaFoldDB" id="A0A2U3BDJ1"/>
<sequence>MALVTEIIARVARELIDKNFTRWTEETHLTNLNDAISAILIVRPDLGRTTKTDTVSAGVSKVTLPATAYKLLGVNCLNNYALQFVDIYRLNNNYPDWRTRTAAQPLNWTRNDNDEFVFYVYPAPTADATIEYDYAEQIRVEATTDPFPLSPIYELMVFDYMMYRAYSKDGQNESEAAKASAHFQAFQLALTGKTQTDKNESARIKASEAVR</sequence>
<evidence type="ECO:0000313" key="1">
    <source>
        <dbReference type="EMBL" id="PWI34835.1"/>
    </source>
</evidence>
<dbReference type="RefSeq" id="WP_109317989.1">
    <property type="nucleotide sequence ID" value="NZ_QFWT01000001.1"/>
</dbReference>
<reference evidence="1 2" key="1">
    <citation type="submission" date="2018-05" db="EMBL/GenBank/DDBJ databases">
        <title>Vibrio limimaris sp. nov., isolated from marine sediment.</title>
        <authorList>
            <person name="Li C.-M."/>
        </authorList>
    </citation>
    <scope>NUCLEOTIDE SEQUENCE [LARGE SCALE GENOMIC DNA]</scope>
    <source>
        <strain evidence="1 2">E4404</strain>
    </source>
</reference>